<keyword evidence="2" id="KW-0238">DNA-binding</keyword>
<dbReference type="InterPro" id="IPR000116">
    <property type="entry name" value="HMGA"/>
</dbReference>
<reference evidence="4" key="1">
    <citation type="journal article" date="2019" name="bioRxiv">
        <title>The Genome of the Zebra Mussel, Dreissena polymorpha: A Resource for Invasive Species Research.</title>
        <authorList>
            <person name="McCartney M.A."/>
            <person name="Auch B."/>
            <person name="Kono T."/>
            <person name="Mallez S."/>
            <person name="Zhang Y."/>
            <person name="Obille A."/>
            <person name="Becker A."/>
            <person name="Abrahante J.E."/>
            <person name="Garbe J."/>
            <person name="Badalamenti J.P."/>
            <person name="Herman A."/>
            <person name="Mangelson H."/>
            <person name="Liachko I."/>
            <person name="Sullivan S."/>
            <person name="Sone E.D."/>
            <person name="Koren S."/>
            <person name="Silverstein K.A.T."/>
            <person name="Beckman K.B."/>
            <person name="Gohl D.M."/>
        </authorList>
    </citation>
    <scope>NUCLEOTIDE SEQUENCE</scope>
    <source>
        <strain evidence="4">Duluth1</strain>
        <tissue evidence="4">Whole animal</tissue>
    </source>
</reference>
<evidence type="ECO:0000313" key="5">
    <source>
        <dbReference type="Proteomes" id="UP000828390"/>
    </source>
</evidence>
<name>A0A9D4NGI6_DREPO</name>
<dbReference type="GO" id="GO:0000785">
    <property type="term" value="C:chromatin"/>
    <property type="evidence" value="ECO:0007669"/>
    <property type="project" value="InterPro"/>
</dbReference>
<dbReference type="Proteomes" id="UP000828390">
    <property type="component" value="Unassembled WGS sequence"/>
</dbReference>
<keyword evidence="5" id="KW-1185">Reference proteome</keyword>
<dbReference type="GO" id="GO:0003677">
    <property type="term" value="F:DNA binding"/>
    <property type="evidence" value="ECO:0007669"/>
    <property type="project" value="UniProtKB-KW"/>
</dbReference>
<dbReference type="GO" id="GO:0005634">
    <property type="term" value="C:nucleus"/>
    <property type="evidence" value="ECO:0007669"/>
    <property type="project" value="InterPro"/>
</dbReference>
<feature type="compositionally biased region" description="Basic and acidic residues" evidence="3">
    <location>
        <begin position="85"/>
        <end position="94"/>
    </location>
</feature>
<dbReference type="EMBL" id="JAIWYP010000001">
    <property type="protein sequence ID" value="KAH3892782.1"/>
    <property type="molecule type" value="Genomic_DNA"/>
</dbReference>
<dbReference type="GO" id="GO:0006355">
    <property type="term" value="P:regulation of DNA-templated transcription"/>
    <property type="evidence" value="ECO:0007669"/>
    <property type="project" value="InterPro"/>
</dbReference>
<keyword evidence="1" id="KW-0677">Repeat</keyword>
<proteinExistence type="predicted"/>
<evidence type="ECO:0000256" key="3">
    <source>
        <dbReference type="SAM" id="MobiDB-lite"/>
    </source>
</evidence>
<reference evidence="4" key="2">
    <citation type="submission" date="2020-11" db="EMBL/GenBank/DDBJ databases">
        <authorList>
            <person name="McCartney M.A."/>
            <person name="Auch B."/>
            <person name="Kono T."/>
            <person name="Mallez S."/>
            <person name="Becker A."/>
            <person name="Gohl D.M."/>
            <person name="Silverstein K.A.T."/>
            <person name="Koren S."/>
            <person name="Bechman K.B."/>
            <person name="Herman A."/>
            <person name="Abrahante J.E."/>
            <person name="Garbe J."/>
        </authorList>
    </citation>
    <scope>NUCLEOTIDE SEQUENCE</scope>
    <source>
        <strain evidence="4">Duluth1</strain>
        <tissue evidence="4">Whole animal</tissue>
    </source>
</reference>
<dbReference type="InterPro" id="IPR017956">
    <property type="entry name" value="AT_hook_DNA-bd_motif"/>
</dbReference>
<dbReference type="PRINTS" id="PR00930">
    <property type="entry name" value="HIGHMOBLTYIY"/>
</dbReference>
<feature type="region of interest" description="Disordered" evidence="3">
    <location>
        <begin position="1"/>
        <end position="119"/>
    </location>
</feature>
<feature type="compositionally biased region" description="Basic and acidic residues" evidence="3">
    <location>
        <begin position="30"/>
        <end position="40"/>
    </location>
</feature>
<evidence type="ECO:0000256" key="2">
    <source>
        <dbReference type="ARBA" id="ARBA00023125"/>
    </source>
</evidence>
<accession>A0A9D4NGI6</accession>
<evidence type="ECO:0000313" key="4">
    <source>
        <dbReference type="EMBL" id="KAH3892782.1"/>
    </source>
</evidence>
<sequence length="119" mass="12752">MSEPLKGGAGDGPAKVPDEEKRGRGRPRKPVSDEPMEPKQKRPRGRPLGSKKKPAEPPAPKKPRTKPRKAAGDVVPSKSDTSKTGNDRRGDGNNRDGTVAQPGPIQTPAKLRNALVEPR</sequence>
<dbReference type="AlphaFoldDB" id="A0A9D4NGI6"/>
<feature type="compositionally biased region" description="Basic residues" evidence="3">
    <location>
        <begin position="41"/>
        <end position="52"/>
    </location>
</feature>
<protein>
    <submittedName>
        <fullName evidence="4">Uncharacterized protein</fullName>
    </submittedName>
</protein>
<evidence type="ECO:0000256" key="1">
    <source>
        <dbReference type="ARBA" id="ARBA00022737"/>
    </source>
</evidence>
<dbReference type="PRINTS" id="PR00929">
    <property type="entry name" value="ATHOOK"/>
</dbReference>
<gene>
    <name evidence="4" type="ORF">DPMN_016910</name>
</gene>
<organism evidence="4 5">
    <name type="scientific">Dreissena polymorpha</name>
    <name type="common">Zebra mussel</name>
    <name type="synonym">Mytilus polymorpha</name>
    <dbReference type="NCBI Taxonomy" id="45954"/>
    <lineage>
        <taxon>Eukaryota</taxon>
        <taxon>Metazoa</taxon>
        <taxon>Spiralia</taxon>
        <taxon>Lophotrochozoa</taxon>
        <taxon>Mollusca</taxon>
        <taxon>Bivalvia</taxon>
        <taxon>Autobranchia</taxon>
        <taxon>Heteroconchia</taxon>
        <taxon>Euheterodonta</taxon>
        <taxon>Imparidentia</taxon>
        <taxon>Neoheterodontei</taxon>
        <taxon>Myida</taxon>
        <taxon>Dreissenoidea</taxon>
        <taxon>Dreissenidae</taxon>
        <taxon>Dreissena</taxon>
    </lineage>
</organism>
<comment type="caution">
    <text evidence="4">The sequence shown here is derived from an EMBL/GenBank/DDBJ whole genome shotgun (WGS) entry which is preliminary data.</text>
</comment>